<keyword evidence="3" id="KW-1185">Reference proteome</keyword>
<feature type="domain" description="PKD/REJ-like" evidence="1">
    <location>
        <begin position="2"/>
        <end position="124"/>
    </location>
</feature>
<feature type="non-terminal residue" evidence="2">
    <location>
        <position position="133"/>
    </location>
</feature>
<organism evidence="2 3">
    <name type="scientific">Adineta ricciae</name>
    <name type="common">Rotifer</name>
    <dbReference type="NCBI Taxonomy" id="249248"/>
    <lineage>
        <taxon>Eukaryota</taxon>
        <taxon>Metazoa</taxon>
        <taxon>Spiralia</taxon>
        <taxon>Gnathifera</taxon>
        <taxon>Rotifera</taxon>
        <taxon>Eurotatoria</taxon>
        <taxon>Bdelloidea</taxon>
        <taxon>Adinetida</taxon>
        <taxon>Adinetidae</taxon>
        <taxon>Adineta</taxon>
    </lineage>
</organism>
<evidence type="ECO:0000313" key="2">
    <source>
        <dbReference type="EMBL" id="CAF1691430.1"/>
    </source>
</evidence>
<comment type="caution">
    <text evidence="2">The sequence shown here is derived from an EMBL/GenBank/DDBJ whole genome shotgun (WGS) entry which is preliminary data.</text>
</comment>
<dbReference type="EMBL" id="CAJNOR010021598">
    <property type="protein sequence ID" value="CAF1691430.1"/>
    <property type="molecule type" value="Genomic_DNA"/>
</dbReference>
<accession>A0A816HTW9</accession>
<dbReference type="AlphaFoldDB" id="A0A816HTW9"/>
<protein>
    <recommendedName>
        <fullName evidence="1">PKD/REJ-like domain-containing protein</fullName>
    </recommendedName>
</protein>
<name>A0A816HTW9_ADIRI</name>
<dbReference type="InterPro" id="IPR002859">
    <property type="entry name" value="PKD/REJ-like"/>
</dbReference>
<dbReference type="Pfam" id="PF02010">
    <property type="entry name" value="REJ"/>
    <property type="match status" value="1"/>
</dbReference>
<sequence>LNLKINSKPSNGTCSIDQINGTIETLFQIKCFNWQIEENIKDYSLFYWSKDPTKQTIVAFSPISNFTVRLPSGNLHLLVQIRDLMNSIAEFNISSTISVTSKETKDFFVELRENHDQNSIGQIISSISQQLNQ</sequence>
<gene>
    <name evidence="2" type="ORF">XAT740_LOCUS64190</name>
</gene>
<proteinExistence type="predicted"/>
<evidence type="ECO:0000313" key="3">
    <source>
        <dbReference type="Proteomes" id="UP000663828"/>
    </source>
</evidence>
<evidence type="ECO:0000259" key="1">
    <source>
        <dbReference type="Pfam" id="PF02010"/>
    </source>
</evidence>
<feature type="non-terminal residue" evidence="2">
    <location>
        <position position="1"/>
    </location>
</feature>
<dbReference type="Proteomes" id="UP000663828">
    <property type="component" value="Unassembled WGS sequence"/>
</dbReference>
<reference evidence="2" key="1">
    <citation type="submission" date="2021-02" db="EMBL/GenBank/DDBJ databases">
        <authorList>
            <person name="Nowell W R."/>
        </authorList>
    </citation>
    <scope>NUCLEOTIDE SEQUENCE</scope>
</reference>